<keyword evidence="1" id="KW-0472">Membrane</keyword>
<feature type="transmembrane region" description="Helical" evidence="1">
    <location>
        <begin position="299"/>
        <end position="324"/>
    </location>
</feature>
<gene>
    <name evidence="2" type="ORF">CVV64_10755</name>
</gene>
<dbReference type="PANTHER" id="PTHR41771:SF1">
    <property type="entry name" value="MEMBRANE PROTEIN"/>
    <property type="match status" value="1"/>
</dbReference>
<dbReference type="PANTHER" id="PTHR41771">
    <property type="entry name" value="MEMBRANE PROTEIN-RELATED"/>
    <property type="match status" value="1"/>
</dbReference>
<evidence type="ECO:0008006" key="4">
    <source>
        <dbReference type="Google" id="ProtNLM"/>
    </source>
</evidence>
<organism evidence="2 3">
    <name type="scientific">Candidatus Wallbacteria bacterium HGW-Wallbacteria-1</name>
    <dbReference type="NCBI Taxonomy" id="2013854"/>
    <lineage>
        <taxon>Bacteria</taxon>
        <taxon>Candidatus Walliibacteriota</taxon>
    </lineage>
</organism>
<feature type="transmembrane region" description="Helical" evidence="1">
    <location>
        <begin position="197"/>
        <end position="217"/>
    </location>
</feature>
<evidence type="ECO:0000313" key="2">
    <source>
        <dbReference type="EMBL" id="PKK90200.1"/>
    </source>
</evidence>
<sequence>MNIPANDFFRNSSEFMERQNYYPVFRGLVMLMFFWGLFMATPVFSHESVIENVSGNMVSGDTATDDTGTDDGVLNDNAPLVRYCSAVIDSVDQLGPEEAADAFGGMVPFYAARVKGRILDDPFIGITFESLHLVQDAIDHFRMDPEDRIILMVEEDRNHGIGAANILEFDRRIPMGWLVMLFLVSVMALGRMTGLRSLVALTLTVTAVFVFFIPSVASGGNPATGAFLVCLFSTVFTLLCTGGMGRKYFAAICGTLGGVAATFILAWFFNGLLRLTGSMHHETRILCLQLGDSFDYGGLLLAGIVIGALGAIMDVSVSISSALWEVSIAGGGKLSFRELFSSGLSIGRDIMGTMTNTLILAYVGGSLPLLVLLVTQKTDYPFLKLVNFDLIASEILRSLVGSMGLILAIPLTALFSGVFLSRHSIKTEISVEEAGEAF</sequence>
<feature type="transmembrane region" description="Helical" evidence="1">
    <location>
        <begin position="395"/>
        <end position="420"/>
    </location>
</feature>
<keyword evidence="1" id="KW-1133">Transmembrane helix</keyword>
<feature type="transmembrane region" description="Helical" evidence="1">
    <location>
        <begin position="173"/>
        <end position="190"/>
    </location>
</feature>
<proteinExistence type="predicted"/>
<keyword evidence="1" id="KW-0812">Transmembrane</keyword>
<evidence type="ECO:0000313" key="3">
    <source>
        <dbReference type="Proteomes" id="UP000233256"/>
    </source>
</evidence>
<feature type="transmembrane region" description="Helical" evidence="1">
    <location>
        <begin position="21"/>
        <end position="44"/>
    </location>
</feature>
<comment type="caution">
    <text evidence="2">The sequence shown here is derived from an EMBL/GenBank/DDBJ whole genome shotgun (WGS) entry which is preliminary data.</text>
</comment>
<feature type="transmembrane region" description="Helical" evidence="1">
    <location>
        <begin position="248"/>
        <end position="269"/>
    </location>
</feature>
<feature type="transmembrane region" description="Helical" evidence="1">
    <location>
        <begin position="223"/>
        <end position="241"/>
    </location>
</feature>
<dbReference type="EMBL" id="PGXC01000007">
    <property type="protein sequence ID" value="PKK90200.1"/>
    <property type="molecule type" value="Genomic_DNA"/>
</dbReference>
<name>A0A2N1PPE7_9BACT</name>
<dbReference type="Proteomes" id="UP000233256">
    <property type="component" value="Unassembled WGS sequence"/>
</dbReference>
<dbReference type="InterPro" id="IPR012507">
    <property type="entry name" value="YibE_F"/>
</dbReference>
<reference evidence="2 3" key="1">
    <citation type="journal article" date="2017" name="ISME J.">
        <title>Potential for microbial H2 and metal transformations associated with novel bacteria and archaea in deep terrestrial subsurface sediments.</title>
        <authorList>
            <person name="Hernsdorf A.W."/>
            <person name="Amano Y."/>
            <person name="Miyakawa K."/>
            <person name="Ise K."/>
            <person name="Suzuki Y."/>
            <person name="Anantharaman K."/>
            <person name="Probst A."/>
            <person name="Burstein D."/>
            <person name="Thomas B.C."/>
            <person name="Banfield J.F."/>
        </authorList>
    </citation>
    <scope>NUCLEOTIDE SEQUENCE [LARGE SCALE GENOMIC DNA]</scope>
    <source>
        <strain evidence="2">HGW-Wallbacteria-1</strain>
    </source>
</reference>
<feature type="transmembrane region" description="Helical" evidence="1">
    <location>
        <begin position="358"/>
        <end position="375"/>
    </location>
</feature>
<dbReference type="AlphaFoldDB" id="A0A2N1PPE7"/>
<evidence type="ECO:0000256" key="1">
    <source>
        <dbReference type="SAM" id="Phobius"/>
    </source>
</evidence>
<accession>A0A2N1PPE7</accession>
<protein>
    <recommendedName>
        <fullName evidence="4">YibE/F family protein</fullName>
    </recommendedName>
</protein>
<dbReference type="Pfam" id="PF07907">
    <property type="entry name" value="YibE_F"/>
    <property type="match status" value="1"/>
</dbReference>